<dbReference type="EMBL" id="CM017709">
    <property type="protein sequence ID" value="TYG52930.1"/>
    <property type="molecule type" value="Genomic_DNA"/>
</dbReference>
<gene>
    <name evidence="2" type="ORF">ES288_D09G068300v1</name>
</gene>
<accession>A0A5D2B8T2</accession>
<dbReference type="AlphaFoldDB" id="A0A5D2B8T2"/>
<reference evidence="2 3" key="1">
    <citation type="submission" date="2019-06" db="EMBL/GenBank/DDBJ databases">
        <title>WGS assembly of Gossypium darwinii.</title>
        <authorList>
            <person name="Chen Z.J."/>
            <person name="Sreedasyam A."/>
            <person name="Ando A."/>
            <person name="Song Q."/>
            <person name="De L."/>
            <person name="Hulse-Kemp A."/>
            <person name="Ding M."/>
            <person name="Ye W."/>
            <person name="Kirkbride R."/>
            <person name="Jenkins J."/>
            <person name="Plott C."/>
            <person name="Lovell J."/>
            <person name="Lin Y.-M."/>
            <person name="Vaughn R."/>
            <person name="Liu B."/>
            <person name="Li W."/>
            <person name="Simpson S."/>
            <person name="Scheffler B."/>
            <person name="Saski C."/>
            <person name="Grover C."/>
            <person name="Hu G."/>
            <person name="Conover J."/>
            <person name="Carlson J."/>
            <person name="Shu S."/>
            <person name="Boston L."/>
            <person name="Williams M."/>
            <person name="Peterson D."/>
            <person name="Mcgee K."/>
            <person name="Jones D."/>
            <person name="Wendel J."/>
            <person name="Stelly D."/>
            <person name="Grimwood J."/>
            <person name="Schmutz J."/>
        </authorList>
    </citation>
    <scope>NUCLEOTIDE SEQUENCE [LARGE SCALE GENOMIC DNA]</scope>
    <source>
        <strain evidence="2">1808015.09</strain>
    </source>
</reference>
<keyword evidence="1" id="KW-0812">Transmembrane</keyword>
<evidence type="ECO:0000313" key="3">
    <source>
        <dbReference type="Proteomes" id="UP000323506"/>
    </source>
</evidence>
<sequence>MKKRRGKWRHQRRFSTKPLQSTYELAIPTTVCFPGKYMRLNFIILFVYLFLIIILIIFQKRELVFENPKQKEEIEVILATASAPPPAMKFNIANLTTGCQKKLEIDDDQKLSL</sequence>
<dbReference type="Proteomes" id="UP000323506">
    <property type="component" value="Chromosome D09"/>
</dbReference>
<keyword evidence="3" id="KW-1185">Reference proteome</keyword>
<keyword evidence="1" id="KW-0472">Membrane</keyword>
<proteinExistence type="predicted"/>
<protein>
    <recommendedName>
        <fullName evidence="4">Transmembrane protein</fullName>
    </recommendedName>
</protein>
<evidence type="ECO:0000313" key="2">
    <source>
        <dbReference type="EMBL" id="TYG52930.1"/>
    </source>
</evidence>
<keyword evidence="1" id="KW-1133">Transmembrane helix</keyword>
<feature type="transmembrane region" description="Helical" evidence="1">
    <location>
        <begin position="40"/>
        <end position="58"/>
    </location>
</feature>
<evidence type="ECO:0000256" key="1">
    <source>
        <dbReference type="SAM" id="Phobius"/>
    </source>
</evidence>
<organism evidence="2 3">
    <name type="scientific">Gossypium darwinii</name>
    <name type="common">Darwin's cotton</name>
    <name type="synonym">Gossypium barbadense var. darwinii</name>
    <dbReference type="NCBI Taxonomy" id="34276"/>
    <lineage>
        <taxon>Eukaryota</taxon>
        <taxon>Viridiplantae</taxon>
        <taxon>Streptophyta</taxon>
        <taxon>Embryophyta</taxon>
        <taxon>Tracheophyta</taxon>
        <taxon>Spermatophyta</taxon>
        <taxon>Magnoliopsida</taxon>
        <taxon>eudicotyledons</taxon>
        <taxon>Gunneridae</taxon>
        <taxon>Pentapetalae</taxon>
        <taxon>rosids</taxon>
        <taxon>malvids</taxon>
        <taxon>Malvales</taxon>
        <taxon>Malvaceae</taxon>
        <taxon>Malvoideae</taxon>
        <taxon>Gossypium</taxon>
    </lineage>
</organism>
<evidence type="ECO:0008006" key="4">
    <source>
        <dbReference type="Google" id="ProtNLM"/>
    </source>
</evidence>
<name>A0A5D2B8T2_GOSDA</name>